<sequence length="120" mass="13776">MSFEARKEAALKELKEAGISEINSKPPALLFLWWLCLKARPFHYNSFSRNALFMGLGFTAFWAPLCWFLQLYSFNMPLTHFVTTVVVVGCVFGLAMGINYKFTARKHNLSEWDELETNTG</sequence>
<evidence type="ECO:0000313" key="2">
    <source>
        <dbReference type="EMBL" id="RUO60397.1"/>
    </source>
</evidence>
<gene>
    <name evidence="2" type="ORF">CWI73_11945</name>
</gene>
<comment type="caution">
    <text evidence="2">The sequence shown here is derived from an EMBL/GenBank/DDBJ whole genome shotgun (WGS) entry which is preliminary data.</text>
</comment>
<feature type="transmembrane region" description="Helical" evidence="1">
    <location>
        <begin position="51"/>
        <end position="72"/>
    </location>
</feature>
<accession>A0A432YHF3</accession>
<evidence type="ECO:0000256" key="1">
    <source>
        <dbReference type="SAM" id="Phobius"/>
    </source>
</evidence>
<evidence type="ECO:0000313" key="3">
    <source>
        <dbReference type="Proteomes" id="UP000288361"/>
    </source>
</evidence>
<dbReference type="Pfam" id="PF19942">
    <property type="entry name" value="DUF6404"/>
    <property type="match status" value="1"/>
</dbReference>
<proteinExistence type="predicted"/>
<protein>
    <submittedName>
        <fullName evidence="2">Uncharacterized protein</fullName>
    </submittedName>
</protein>
<name>A0A432YHF3_9GAMM</name>
<organism evidence="2 3">
    <name type="scientific">Idiomarina piscisalsi</name>
    <dbReference type="NCBI Taxonomy" id="1096243"/>
    <lineage>
        <taxon>Bacteria</taxon>
        <taxon>Pseudomonadati</taxon>
        <taxon>Pseudomonadota</taxon>
        <taxon>Gammaproteobacteria</taxon>
        <taxon>Alteromonadales</taxon>
        <taxon>Idiomarinaceae</taxon>
        <taxon>Idiomarina</taxon>
    </lineage>
</organism>
<dbReference type="RefSeq" id="WP_126752994.1">
    <property type="nucleotide sequence ID" value="NZ_JBHUMT010000016.1"/>
</dbReference>
<keyword evidence="1" id="KW-1133">Transmembrane helix</keyword>
<keyword evidence="1" id="KW-0472">Membrane</keyword>
<dbReference type="AlphaFoldDB" id="A0A432YHF3"/>
<dbReference type="Proteomes" id="UP000288361">
    <property type="component" value="Unassembled WGS sequence"/>
</dbReference>
<keyword evidence="1" id="KW-0812">Transmembrane</keyword>
<feature type="transmembrane region" description="Helical" evidence="1">
    <location>
        <begin position="78"/>
        <end position="100"/>
    </location>
</feature>
<reference evidence="2 3" key="1">
    <citation type="journal article" date="2011" name="Front. Microbiol.">
        <title>Genomic signatures of strain selection and enhancement in Bacillus atrophaeus var. globigii, a historical biowarfare simulant.</title>
        <authorList>
            <person name="Gibbons H.S."/>
            <person name="Broomall S.M."/>
            <person name="McNew L.A."/>
            <person name="Daligault H."/>
            <person name="Chapman C."/>
            <person name="Bruce D."/>
            <person name="Karavis M."/>
            <person name="Krepps M."/>
            <person name="McGregor P.A."/>
            <person name="Hong C."/>
            <person name="Park K.H."/>
            <person name="Akmal A."/>
            <person name="Feldman A."/>
            <person name="Lin J.S."/>
            <person name="Chang W.E."/>
            <person name="Higgs B.W."/>
            <person name="Demirev P."/>
            <person name="Lindquist J."/>
            <person name="Liem A."/>
            <person name="Fochler E."/>
            <person name="Read T.D."/>
            <person name="Tapia R."/>
            <person name="Johnson S."/>
            <person name="Bishop-Lilly K.A."/>
            <person name="Detter C."/>
            <person name="Han C."/>
            <person name="Sozhamannan S."/>
            <person name="Rosenzweig C.N."/>
            <person name="Skowronski E.W."/>
        </authorList>
    </citation>
    <scope>NUCLEOTIDE SEQUENCE [LARGE SCALE GENOMIC DNA]</scope>
    <source>
        <strain evidence="2 3">TPS4-2</strain>
    </source>
</reference>
<dbReference type="InterPro" id="IPR045644">
    <property type="entry name" value="DUF6404"/>
</dbReference>
<dbReference type="EMBL" id="PIQA01000016">
    <property type="protein sequence ID" value="RUO60397.1"/>
    <property type="molecule type" value="Genomic_DNA"/>
</dbReference>